<dbReference type="OrthoDB" id="9807187at2"/>
<feature type="transmembrane region" description="Helical" evidence="7">
    <location>
        <begin position="25"/>
        <end position="44"/>
    </location>
</feature>
<gene>
    <name evidence="8" type="ORF">VE26_02975</name>
</gene>
<keyword evidence="5 7" id="KW-1133">Transmembrane helix</keyword>
<dbReference type="PATRIC" id="fig|429727.3.peg.619"/>
<proteinExistence type="inferred from homology"/>
<evidence type="ECO:0000256" key="4">
    <source>
        <dbReference type="ARBA" id="ARBA00022692"/>
    </source>
</evidence>
<feature type="transmembrane region" description="Helical" evidence="7">
    <location>
        <begin position="56"/>
        <end position="79"/>
    </location>
</feature>
<dbReference type="GO" id="GO:0008324">
    <property type="term" value="F:monoatomic cation transmembrane transporter activity"/>
    <property type="evidence" value="ECO:0007669"/>
    <property type="project" value="InterPro"/>
</dbReference>
<dbReference type="GO" id="GO:0005886">
    <property type="term" value="C:plasma membrane"/>
    <property type="evidence" value="ECO:0007669"/>
    <property type="project" value="UniProtKB-SubCell"/>
</dbReference>
<evidence type="ECO:0000256" key="5">
    <source>
        <dbReference type="ARBA" id="ARBA00022989"/>
    </source>
</evidence>
<reference evidence="8 9" key="1">
    <citation type="submission" date="2015-03" db="EMBL/GenBank/DDBJ databases">
        <authorList>
            <person name="Hassan Y."/>
            <person name="Lepp D."/>
            <person name="Li X.-Z."/>
            <person name="Zhou T."/>
        </authorList>
    </citation>
    <scope>NUCLEOTIDE SEQUENCE [LARGE SCALE GENOMIC DNA]</scope>
    <source>
        <strain evidence="8 9">IPL18</strain>
    </source>
</reference>
<evidence type="ECO:0000256" key="1">
    <source>
        <dbReference type="ARBA" id="ARBA00004651"/>
    </source>
</evidence>
<keyword evidence="3" id="KW-1003">Cell membrane</keyword>
<dbReference type="PANTHER" id="PTHR34584:SF1">
    <property type="entry name" value="NA(+)_H(+) ANTIPORTER SUBUNIT E1"/>
    <property type="match status" value="1"/>
</dbReference>
<dbReference type="Proteomes" id="UP000033649">
    <property type="component" value="Unassembled WGS sequence"/>
</dbReference>
<evidence type="ECO:0000256" key="6">
    <source>
        <dbReference type="ARBA" id="ARBA00023136"/>
    </source>
</evidence>
<evidence type="ECO:0000313" key="8">
    <source>
        <dbReference type="EMBL" id="KKB09017.1"/>
    </source>
</evidence>
<organism evidence="8 9">
    <name type="scientific">Devosia chinhatensis</name>
    <dbReference type="NCBI Taxonomy" id="429727"/>
    <lineage>
        <taxon>Bacteria</taxon>
        <taxon>Pseudomonadati</taxon>
        <taxon>Pseudomonadota</taxon>
        <taxon>Alphaproteobacteria</taxon>
        <taxon>Hyphomicrobiales</taxon>
        <taxon>Devosiaceae</taxon>
        <taxon>Devosia</taxon>
    </lineage>
</organism>
<dbReference type="Pfam" id="PF01899">
    <property type="entry name" value="MNHE"/>
    <property type="match status" value="1"/>
</dbReference>
<accession>A0A0F5FLE8</accession>
<name>A0A0F5FLE8_9HYPH</name>
<evidence type="ECO:0000256" key="2">
    <source>
        <dbReference type="ARBA" id="ARBA00006228"/>
    </source>
</evidence>
<dbReference type="InterPro" id="IPR002758">
    <property type="entry name" value="Cation_antiport_E"/>
</dbReference>
<dbReference type="PIRSF" id="PIRSF019239">
    <property type="entry name" value="MrpE"/>
    <property type="match status" value="1"/>
</dbReference>
<protein>
    <submittedName>
        <fullName evidence="8">Cation:proton antiporter</fullName>
    </submittedName>
</protein>
<comment type="similarity">
    <text evidence="2">Belongs to the CPA3 antiporters (TC 2.A.63) subunit E family.</text>
</comment>
<evidence type="ECO:0000313" key="9">
    <source>
        <dbReference type="Proteomes" id="UP000033649"/>
    </source>
</evidence>
<keyword evidence="6 7" id="KW-0472">Membrane</keyword>
<keyword evidence="4 7" id="KW-0812">Transmembrane</keyword>
<dbReference type="EMBL" id="JZEY01000054">
    <property type="protein sequence ID" value="KKB09017.1"/>
    <property type="molecule type" value="Genomic_DNA"/>
</dbReference>
<dbReference type="PANTHER" id="PTHR34584">
    <property type="entry name" value="NA(+)/H(+) ANTIPORTER SUBUNIT E1"/>
    <property type="match status" value="1"/>
</dbReference>
<keyword evidence="9" id="KW-1185">Reference proteome</keyword>
<comment type="caution">
    <text evidence="8">The sequence shown here is derived from an EMBL/GenBank/DDBJ whole genome shotgun (WGS) entry which is preliminary data.</text>
</comment>
<evidence type="ECO:0000256" key="7">
    <source>
        <dbReference type="SAM" id="Phobius"/>
    </source>
</evidence>
<dbReference type="RefSeq" id="WP_046103706.1">
    <property type="nucleotide sequence ID" value="NZ_JZEY01000054.1"/>
</dbReference>
<sequence>MNAAFLVVILALGWAGMTGSFSGLNLLFGAAVGGVAVLLLRHGLIRSGALRRTGRVLSLILLFLYELMMSAVRVALVVFRPDLDSAIRPAIVAVPLSVKSDLEITLLANLITLTPGTLSVDLSPDKSVLFVHTLVLRDREAMIAEIKNGFEQKVLEVFE</sequence>
<dbReference type="AlphaFoldDB" id="A0A0F5FLE8"/>
<evidence type="ECO:0000256" key="3">
    <source>
        <dbReference type="ARBA" id="ARBA00022475"/>
    </source>
</evidence>
<dbReference type="STRING" id="429727.VE26_02975"/>
<comment type="subcellular location">
    <subcellularLocation>
        <location evidence="1">Cell membrane</location>
        <topology evidence="1">Multi-pass membrane protein</topology>
    </subcellularLocation>
</comment>